<dbReference type="InterPro" id="IPR013783">
    <property type="entry name" value="Ig-like_fold"/>
</dbReference>
<dbReference type="FunFam" id="2.60.40.10:FF:000132">
    <property type="entry name" value="Inositol polyphosphate 5-phosphatase OCRL-1 isoform b"/>
    <property type="match status" value="1"/>
</dbReference>
<evidence type="ECO:0000256" key="9">
    <source>
        <dbReference type="ARBA" id="ARBA00023329"/>
    </source>
</evidence>
<dbReference type="CDD" id="cd09093">
    <property type="entry name" value="INPP5c_INPP5B"/>
    <property type="match status" value="1"/>
</dbReference>
<dbReference type="SMART" id="SM00324">
    <property type="entry name" value="RhoGAP"/>
    <property type="match status" value="1"/>
</dbReference>
<dbReference type="GO" id="GO:0030670">
    <property type="term" value="C:phagocytic vesicle membrane"/>
    <property type="evidence" value="ECO:0007669"/>
    <property type="project" value="UniProtKB-SubCell"/>
</dbReference>
<gene>
    <name evidence="11" type="primary">LOC107744550</name>
</gene>
<evidence type="ECO:0000256" key="3">
    <source>
        <dbReference type="ARBA" id="ARBA00005910"/>
    </source>
</evidence>
<comment type="similarity">
    <text evidence="3">Belongs to the inositol 1,4,5-trisphosphate 5-phosphatase type II family.</text>
</comment>
<reference evidence="11" key="2">
    <citation type="submission" date="2025-09" db="UniProtKB">
        <authorList>
            <consortium name="Ensembl"/>
        </authorList>
    </citation>
    <scope>IDENTIFICATION</scope>
</reference>
<evidence type="ECO:0000259" key="10">
    <source>
        <dbReference type="PROSITE" id="PS50238"/>
    </source>
</evidence>
<dbReference type="InterPro" id="IPR000198">
    <property type="entry name" value="RhoGAP_dom"/>
</dbReference>
<evidence type="ECO:0000256" key="7">
    <source>
        <dbReference type="ARBA" id="ARBA00023098"/>
    </source>
</evidence>
<keyword evidence="5" id="KW-0967">Endosome</keyword>
<evidence type="ECO:0000313" key="11">
    <source>
        <dbReference type="Ensembl" id="ENSSRHP00000082347.1"/>
    </source>
</evidence>
<dbReference type="InterPro" id="IPR047078">
    <property type="entry name" value="RhoGAP_OCRL1"/>
</dbReference>
<dbReference type="Gene3D" id="1.10.555.10">
    <property type="entry name" value="Rho GTPase activation protein"/>
    <property type="match status" value="1"/>
</dbReference>
<keyword evidence="12" id="KW-1185">Reference proteome</keyword>
<organism evidence="11 12">
    <name type="scientific">Sinocyclocheilus rhinocerous</name>
    <dbReference type="NCBI Taxonomy" id="307959"/>
    <lineage>
        <taxon>Eukaryota</taxon>
        <taxon>Metazoa</taxon>
        <taxon>Chordata</taxon>
        <taxon>Craniata</taxon>
        <taxon>Vertebrata</taxon>
        <taxon>Euteleostomi</taxon>
        <taxon>Actinopterygii</taxon>
        <taxon>Neopterygii</taxon>
        <taxon>Teleostei</taxon>
        <taxon>Ostariophysi</taxon>
        <taxon>Cypriniformes</taxon>
        <taxon>Cyprinidae</taxon>
        <taxon>Cyprininae</taxon>
        <taxon>Sinocyclocheilus</taxon>
    </lineage>
</organism>
<dbReference type="SUPFAM" id="SSF56219">
    <property type="entry name" value="DNase I-like"/>
    <property type="match status" value="1"/>
</dbReference>
<dbReference type="InterPro" id="IPR008936">
    <property type="entry name" value="Rho_GTPase_activation_prot"/>
</dbReference>
<dbReference type="Gene3D" id="3.60.10.10">
    <property type="entry name" value="Endonuclease/exonuclease/phosphatase"/>
    <property type="match status" value="1"/>
</dbReference>
<dbReference type="GO" id="GO:0004439">
    <property type="term" value="F:phosphatidylinositol-4,5-bisphosphate 5-phosphatase activity"/>
    <property type="evidence" value="ECO:0007669"/>
    <property type="project" value="UniProtKB-EC"/>
</dbReference>
<keyword evidence="9" id="KW-0968">Cytoplasmic vesicle</keyword>
<dbReference type="CDD" id="cd04380">
    <property type="entry name" value="RhoGAP_OCRL1"/>
    <property type="match status" value="1"/>
</dbReference>
<dbReference type="Pfam" id="PF22669">
    <property type="entry name" value="Exo_endo_phos2"/>
    <property type="match status" value="1"/>
</dbReference>
<evidence type="ECO:0000256" key="4">
    <source>
        <dbReference type="ARBA" id="ARBA00013044"/>
    </source>
</evidence>
<dbReference type="Pfam" id="PF21310">
    <property type="entry name" value="OCRL-like_ASH"/>
    <property type="match status" value="1"/>
</dbReference>
<dbReference type="FunFam" id="3.60.10.10:FF:000004">
    <property type="entry name" value="Type II inositol 1,4,5-trisphosphate 5-phosphatase"/>
    <property type="match status" value="1"/>
</dbReference>
<name>A0A673LVQ2_9TELE</name>
<proteinExistence type="inferred from homology"/>
<dbReference type="PROSITE" id="PS50238">
    <property type="entry name" value="RHOGAP"/>
    <property type="match status" value="1"/>
</dbReference>
<dbReference type="EC" id="3.1.3.36" evidence="4"/>
<dbReference type="InterPro" id="IPR037793">
    <property type="entry name" value="OCRL1/INPP5B_INPP5c"/>
</dbReference>
<protein>
    <recommendedName>
        <fullName evidence="4">phosphoinositide 5-phosphatase</fullName>
        <ecNumber evidence="4">3.1.3.36</ecNumber>
    </recommendedName>
</protein>
<dbReference type="GO" id="GO:0031901">
    <property type="term" value="C:early endosome membrane"/>
    <property type="evidence" value="ECO:0007669"/>
    <property type="project" value="UniProtKB-SubCell"/>
</dbReference>
<keyword evidence="7" id="KW-0443">Lipid metabolism</keyword>
<dbReference type="InterPro" id="IPR036691">
    <property type="entry name" value="Endo/exonu/phosph_ase_sf"/>
</dbReference>
<dbReference type="PANTHER" id="PTHR11200:SF176">
    <property type="entry name" value="INOSITOL POLYPHOSPHATE 5-PHOSPHATASE OCRL"/>
    <property type="match status" value="1"/>
</dbReference>
<comment type="subcellular location">
    <subcellularLocation>
        <location evidence="2">Cytoplasmic vesicle</location>
        <location evidence="2">Phagosome membrane</location>
    </subcellularLocation>
    <subcellularLocation>
        <location evidence="1">Early endosome membrane</location>
    </subcellularLocation>
</comment>
<evidence type="ECO:0000313" key="12">
    <source>
        <dbReference type="Proteomes" id="UP000472270"/>
    </source>
</evidence>
<dbReference type="AlphaFoldDB" id="A0A673LVQ2"/>
<dbReference type="SUPFAM" id="SSF48350">
    <property type="entry name" value="GTPase activation domain, GAP"/>
    <property type="match status" value="1"/>
</dbReference>
<accession>A0A673LVQ2</accession>
<sequence>MFGCEYLTKRSSTATIRIRLQGERTPELLLELQDDIHTQSFLQHVTKAKQQGDTPAQDAATNIKPHFLFINYSNHLFTRVTNTQIYRFVLMNATWKNLTLVSDRNAVCRYRFQSVDRSSSWSDSPSNYTMRQAMMSSHTGSREGLLKYRLGKKEKEYVDIKNFRFFIGTWNVNGQSPDSSLEPWLCCDPHPPDVYALGFQELDLSTEAFFYMDSSKEQLWVDAVERSLHPKARYIQVRIIRLVGMMLVVYVNKEHKHHIREVASESVGTGLMNKMGNKGGVAVRFVFHNTSFCFVNCHLAAHVDDYERRNQDYKDICARMSFHLLEYPPLSIVKHDVVIWLGDLNYRLCFPDAGEVKRLIDDKELRRLQECDQLNIQRKTKRAFTDFMEGEINFIPTYKYDAKSDRWDSSGKCRVPAWCDRILWRGNSVKQLHYRSHMKLKTSDHKPVSSLFSIGVKMVIEQRYKKVFEEIVRDMDRMENDFLPSLSLTRREFTFENVKFRQLQRQSFLITNDGQVPCTFAFIPKLNDSQYCKPWLRAEPSEGVLDPNETMEIFLEVYVSKDSVTLLNSGEDKIEDILVLHLDRGKDYFITVAGNYLPSCFGTSLETLCHMKKPIREIPITKLIDLVSAGAEDKPLKIPKEVWLLVNHLYTKACQQTLCIFFSLPVFSFFSLPYFLFLMLKCAFSLFTVVLLDCWLAGSNHSVAEALLIFLEALPEPVLCYELYQRCLECSHDSRLCKQLISQLPRAHRNLFRYLMAFLRELLKRSIDNNLNANLLATLFASLLVRPPPNLASKQTSHDRQKSSDFILGFLMGGDED</sequence>
<dbReference type="Pfam" id="PF00620">
    <property type="entry name" value="RhoGAP"/>
    <property type="match status" value="1"/>
</dbReference>
<dbReference type="Proteomes" id="UP000472270">
    <property type="component" value="Unassembled WGS sequence"/>
</dbReference>
<dbReference type="PANTHER" id="PTHR11200">
    <property type="entry name" value="INOSITOL 5-PHOSPHATASE"/>
    <property type="match status" value="1"/>
</dbReference>
<evidence type="ECO:0000256" key="2">
    <source>
        <dbReference type="ARBA" id="ARBA00004580"/>
    </source>
</evidence>
<dbReference type="SMART" id="SM00128">
    <property type="entry name" value="IPPc"/>
    <property type="match status" value="1"/>
</dbReference>
<dbReference type="GO" id="GO:0052745">
    <property type="term" value="F:inositol phosphate phosphatase activity"/>
    <property type="evidence" value="ECO:0007669"/>
    <property type="project" value="InterPro"/>
</dbReference>
<dbReference type="Gene3D" id="2.60.40.10">
    <property type="entry name" value="Immunoglobulins"/>
    <property type="match status" value="1"/>
</dbReference>
<keyword evidence="6" id="KW-0378">Hydrolase</keyword>
<feature type="domain" description="Rho-GAP" evidence="10">
    <location>
        <begin position="621"/>
        <end position="817"/>
    </location>
</feature>
<dbReference type="FunFam" id="1.10.555.10:FF:000012">
    <property type="entry name" value="Putative inositol polyphosphate 5-phosphatase OCRL-1"/>
    <property type="match status" value="1"/>
</dbReference>
<dbReference type="InterPro" id="IPR046985">
    <property type="entry name" value="IP5"/>
</dbReference>
<reference evidence="11" key="1">
    <citation type="submission" date="2025-08" db="UniProtKB">
        <authorList>
            <consortium name="Ensembl"/>
        </authorList>
    </citation>
    <scope>IDENTIFICATION</scope>
</reference>
<keyword evidence="8" id="KW-0472">Membrane</keyword>
<evidence type="ECO:0000256" key="8">
    <source>
        <dbReference type="ARBA" id="ARBA00023136"/>
    </source>
</evidence>
<evidence type="ECO:0000256" key="6">
    <source>
        <dbReference type="ARBA" id="ARBA00022801"/>
    </source>
</evidence>
<evidence type="ECO:0000256" key="5">
    <source>
        <dbReference type="ARBA" id="ARBA00022753"/>
    </source>
</evidence>
<evidence type="ECO:0000256" key="1">
    <source>
        <dbReference type="ARBA" id="ARBA00004146"/>
    </source>
</evidence>
<dbReference type="InterPro" id="IPR048869">
    <property type="entry name" value="OCRL-1_2_ASH"/>
</dbReference>
<dbReference type="GO" id="GO:0007165">
    <property type="term" value="P:signal transduction"/>
    <property type="evidence" value="ECO:0007669"/>
    <property type="project" value="InterPro"/>
</dbReference>
<dbReference type="Pfam" id="PF16726">
    <property type="entry name" value="OCRL_clath_bd"/>
    <property type="match status" value="1"/>
</dbReference>
<dbReference type="InterPro" id="IPR000300">
    <property type="entry name" value="IPPc"/>
</dbReference>
<dbReference type="Gene3D" id="2.30.29.110">
    <property type="match status" value="1"/>
</dbReference>
<dbReference type="Ensembl" id="ENSSRHT00000084575.1">
    <property type="protein sequence ID" value="ENSSRHP00000082347.1"/>
    <property type="gene ID" value="ENSSRHG00000040026.1"/>
</dbReference>
<dbReference type="InterPro" id="IPR031995">
    <property type="entry name" value="OCRL_clath-bd"/>
</dbReference>
<dbReference type="GO" id="GO:0046856">
    <property type="term" value="P:phosphatidylinositol dephosphorylation"/>
    <property type="evidence" value="ECO:0007669"/>
    <property type="project" value="InterPro"/>
</dbReference>